<dbReference type="EMBL" id="LUEZ02000009">
    <property type="protein sequence ID" value="RDB29955.1"/>
    <property type="molecule type" value="Genomic_DNA"/>
</dbReference>
<dbReference type="Pfam" id="PF01926">
    <property type="entry name" value="MMR_HSR1"/>
    <property type="match status" value="1"/>
</dbReference>
<evidence type="ECO:0000313" key="4">
    <source>
        <dbReference type="Proteomes" id="UP000076154"/>
    </source>
</evidence>
<dbReference type="Gene3D" id="3.40.50.300">
    <property type="entry name" value="P-loop containing nucleotide triphosphate hydrolases"/>
    <property type="match status" value="1"/>
</dbReference>
<dbReference type="InterPro" id="IPR027417">
    <property type="entry name" value="P-loop_NTPase"/>
</dbReference>
<name>A0A369KBC0_HYPMA</name>
<keyword evidence="1" id="KW-0175">Coiled coil</keyword>
<evidence type="ECO:0000313" key="3">
    <source>
        <dbReference type="EMBL" id="RDB29955.1"/>
    </source>
</evidence>
<organism evidence="3 4">
    <name type="scientific">Hypsizygus marmoreus</name>
    <name type="common">White beech mushroom</name>
    <name type="synonym">Agaricus marmoreus</name>
    <dbReference type="NCBI Taxonomy" id="39966"/>
    <lineage>
        <taxon>Eukaryota</taxon>
        <taxon>Fungi</taxon>
        <taxon>Dikarya</taxon>
        <taxon>Basidiomycota</taxon>
        <taxon>Agaricomycotina</taxon>
        <taxon>Agaricomycetes</taxon>
        <taxon>Agaricomycetidae</taxon>
        <taxon>Agaricales</taxon>
        <taxon>Tricholomatineae</taxon>
        <taxon>Lyophyllaceae</taxon>
        <taxon>Hypsizygus</taxon>
    </lineage>
</organism>
<reference evidence="3" key="1">
    <citation type="submission" date="2018-04" db="EMBL/GenBank/DDBJ databases">
        <title>Whole genome sequencing of Hypsizygus marmoreus.</title>
        <authorList>
            <person name="Choi I.-G."/>
            <person name="Min B."/>
            <person name="Kim J.-G."/>
            <person name="Kim S."/>
            <person name="Oh Y.-L."/>
            <person name="Kong W.-S."/>
            <person name="Park H."/>
            <person name="Jeong J."/>
            <person name="Song E.-S."/>
        </authorList>
    </citation>
    <scope>NUCLEOTIDE SEQUENCE [LARGE SCALE GENOMIC DNA]</scope>
    <source>
        <strain evidence="3">51987-8</strain>
    </source>
</reference>
<feature type="coiled-coil region" evidence="1">
    <location>
        <begin position="284"/>
        <end position="311"/>
    </location>
</feature>
<dbReference type="OrthoDB" id="8954335at2759"/>
<dbReference type="GO" id="GO:0005525">
    <property type="term" value="F:GTP binding"/>
    <property type="evidence" value="ECO:0007669"/>
    <property type="project" value="InterPro"/>
</dbReference>
<dbReference type="CDD" id="cd00882">
    <property type="entry name" value="Ras_like_GTPase"/>
    <property type="match status" value="1"/>
</dbReference>
<dbReference type="InParanoid" id="A0A369KBC0"/>
<comment type="caution">
    <text evidence="3">The sequence shown here is derived from an EMBL/GenBank/DDBJ whole genome shotgun (WGS) entry which is preliminary data.</text>
</comment>
<gene>
    <name evidence="3" type="primary">gtpA_0</name>
    <name evidence="3" type="ORF">Hypma_013811</name>
</gene>
<dbReference type="Proteomes" id="UP000076154">
    <property type="component" value="Unassembled WGS sequence"/>
</dbReference>
<accession>A0A369KBC0</accession>
<proteinExistence type="predicted"/>
<dbReference type="InterPro" id="IPR006073">
    <property type="entry name" value="GTP-bd"/>
</dbReference>
<feature type="domain" description="G" evidence="2">
    <location>
        <begin position="45"/>
        <end position="107"/>
    </location>
</feature>
<evidence type="ECO:0000256" key="1">
    <source>
        <dbReference type="SAM" id="Coils"/>
    </source>
</evidence>
<protein>
    <submittedName>
        <fullName evidence="3">GTP-binding protein A</fullName>
    </submittedName>
</protein>
<dbReference type="STRING" id="39966.A0A369KBC0"/>
<sequence>MESGRLPTYEPVERYYPPPVSRLRKPTSSLLLCSACLNSVFLHSVMGNTGTGKSSFINLVSGSNLRVSDHLESCTQNIDIGNDFELDGRLVQLLDTPGFDDTHKSEAEIFMHIAVFLEHQYRNGTTLHGVIYLHRISDLRMGGVSTQSLVLFGKMCGDEAFKNVVFATSMWDKVTLEEGENRERQLVTDKEFFKTGLDNHAKVFRYDNTLGSAHRILRAIFENQPRPLLIQRELVDYGLPIRDTAAGREVRRASYELEQRCLRDVECLKQEIAQALKDRDVRGKEELAGELREGEILLARIEREMSDLASEFSHRKALQQIKDSVELGRTRRGRFGWRSTTVPTVAKLVRYENVGKMAVWAGAAGFP</sequence>
<evidence type="ECO:0000259" key="2">
    <source>
        <dbReference type="Pfam" id="PF01926"/>
    </source>
</evidence>
<keyword evidence="4" id="KW-1185">Reference proteome</keyword>
<dbReference type="SUPFAM" id="SSF52540">
    <property type="entry name" value="P-loop containing nucleoside triphosphate hydrolases"/>
    <property type="match status" value="1"/>
</dbReference>
<dbReference type="AlphaFoldDB" id="A0A369KBC0"/>